<gene>
    <name evidence="1" type="ORF">EV182_006016</name>
</gene>
<reference evidence="1" key="1">
    <citation type="submission" date="2022-06" db="EMBL/GenBank/DDBJ databases">
        <title>Phylogenomic reconstructions and comparative analyses of Kickxellomycotina fungi.</title>
        <authorList>
            <person name="Reynolds N.K."/>
            <person name="Stajich J.E."/>
            <person name="Barry K."/>
            <person name="Grigoriev I.V."/>
            <person name="Crous P."/>
            <person name="Smith M.E."/>
        </authorList>
    </citation>
    <scope>NUCLEOTIDE SEQUENCE</scope>
    <source>
        <strain evidence="1">RSA 2271</strain>
    </source>
</reference>
<keyword evidence="2" id="KW-1185">Reference proteome</keyword>
<comment type="caution">
    <text evidence="1">The sequence shown here is derived from an EMBL/GenBank/DDBJ whole genome shotgun (WGS) entry which is preliminary data.</text>
</comment>
<protein>
    <submittedName>
        <fullName evidence="1">Uncharacterized protein</fullName>
    </submittedName>
</protein>
<organism evidence="1 2">
    <name type="scientific">Spiromyces aspiralis</name>
    <dbReference type="NCBI Taxonomy" id="68401"/>
    <lineage>
        <taxon>Eukaryota</taxon>
        <taxon>Fungi</taxon>
        <taxon>Fungi incertae sedis</taxon>
        <taxon>Zoopagomycota</taxon>
        <taxon>Kickxellomycotina</taxon>
        <taxon>Kickxellomycetes</taxon>
        <taxon>Kickxellales</taxon>
        <taxon>Kickxellaceae</taxon>
        <taxon>Spiromyces</taxon>
    </lineage>
</organism>
<evidence type="ECO:0000313" key="2">
    <source>
        <dbReference type="Proteomes" id="UP001145114"/>
    </source>
</evidence>
<accession>A0ACC1H964</accession>
<proteinExistence type="predicted"/>
<evidence type="ECO:0000313" key="1">
    <source>
        <dbReference type="EMBL" id="KAJ1673034.1"/>
    </source>
</evidence>
<name>A0ACC1H964_9FUNG</name>
<sequence length="315" mass="36030">MKTDIISCTWILKLLVQFLNAYHGRKCILLIDELDVPTIAASEDNRDTIRRHIRDMLGPVVKNTEGLLSKSIMVSVNPICLADMRSGDLNNVTTLPLRHASKDPYPKDILKLKYPLYQIAFGFTEDEVRRLIATRVFPGPEKEAMVDIALKVARSWYDGYYVFQDYRIYNPWSVMNFIKALTEGEACSNEAEVLAKAQPYWNATGSTELLTEMYGKISRINPSISRILLWMCLDYFNLKDSIEPSDSPRTSIQVRLTYSFGKNTIQKTTPYFDEQTKDIKVAIATLNWDSQAENPTLDKFMTMAYYHGYLTIIGG</sequence>
<feature type="non-terminal residue" evidence="1">
    <location>
        <position position="315"/>
    </location>
</feature>
<dbReference type="EMBL" id="JAMZIH010007482">
    <property type="protein sequence ID" value="KAJ1673034.1"/>
    <property type="molecule type" value="Genomic_DNA"/>
</dbReference>
<dbReference type="Proteomes" id="UP001145114">
    <property type="component" value="Unassembled WGS sequence"/>
</dbReference>